<dbReference type="EMBL" id="HBKQ01002793">
    <property type="protein sequence ID" value="CAE2204021.1"/>
    <property type="molecule type" value="Transcribed_RNA"/>
</dbReference>
<dbReference type="PANTHER" id="PTHR24121:SF23">
    <property type="entry name" value="NO MECHANORECEPTOR POTENTIAL C, ISOFORM H"/>
    <property type="match status" value="1"/>
</dbReference>
<feature type="compositionally biased region" description="Polar residues" evidence="1">
    <location>
        <begin position="504"/>
        <end position="523"/>
    </location>
</feature>
<feature type="region of interest" description="Disordered" evidence="1">
    <location>
        <begin position="472"/>
        <end position="547"/>
    </location>
</feature>
<dbReference type="PANTHER" id="PTHR24121">
    <property type="entry name" value="NO MECHANORECEPTOR POTENTIAL C, ISOFORM D-RELATED"/>
    <property type="match status" value="1"/>
</dbReference>
<dbReference type="InterPro" id="IPR036770">
    <property type="entry name" value="Ankyrin_rpt-contain_sf"/>
</dbReference>
<gene>
    <name evidence="2" type="ORF">OAUR00152_LOCUS1907</name>
</gene>
<sequence>MSGSKRSLLDIEGQDGGGAGHNSFRSVRMHSATDGRTSGGANAAFGFNVSSTPNTSAMGRSHTFAVSGASGVGSSGYAADASSQIASLLNQGNAGGNAEWDFSKLAGGGGMNAEESRFANLTAGGGSGGGAGLVFDPGAGFNASDSGSGGAGGGGAASLLSSFQSAPAMGQADHGRAKRRSITRPTGSDFISLMGLSRPSKSKEGSGSDQDSLAATAAALKFGGGTSERRSSYSSRRRRSGIASGDLPELQAVAEELGAGGGKAGGDDSASTGADGGGNPLANFAKGGGVDFLKMMQGDLGTPLGAMTPKSEDSSIKMRDMDMSGIVSSDNGVDAVIEGAGNKLKQEADGGSDTDFGSIMNFDMTSSEAGNSADGEGQGQDDVLNKGKKTLLAKPSRGETTVRKGDFSDLEDFDFDEIDEDDLEERGEAAVRPIVKKASNHRSGIQSRHHKSLAALEGLDFDLEPTPLSNEQELSLASRRHSYTDDRTVSRGSSTISIEAMGNGQPQAIGSASQAEVVTSGGNSSLTASVTTAPSPSISSSATGSGRQVDVEATRAQLMTVATGGLGGGAGAAGAGSNPYMTATHQQQAMLHAAGLAGPGAAGGIGFRPSAAAAAAAGYPHLAAALPRDGNWVADAILHLHRSAPDSPDPDGLHPIHLACLYCPNDKRLVGTMLIDNPDSARVRVENPQGVPSVDPNSPDPNKADPGRVLASLTSNALSASRKKALAGDPSKLVGSCALHIALRSNGGEKVTYEVVKLLSLSAPDVLTTKDKSGGIPLSIALQNKVGSQIIRYLVEKNKEAAGIADSNGNYPLHFACADVLGKKRYSLSVIRLVFEAHPAAVNERNENGKAPLDLATRGMSASALCGGDGGVDAIVNYLQKVGKRK</sequence>
<reference evidence="2" key="1">
    <citation type="submission" date="2021-01" db="EMBL/GenBank/DDBJ databases">
        <authorList>
            <person name="Corre E."/>
            <person name="Pelletier E."/>
            <person name="Niang G."/>
            <person name="Scheremetjew M."/>
            <person name="Finn R."/>
            <person name="Kale V."/>
            <person name="Holt S."/>
            <person name="Cochrane G."/>
            <person name="Meng A."/>
            <person name="Brown T."/>
            <person name="Cohen L."/>
        </authorList>
    </citation>
    <scope>NUCLEOTIDE SEQUENCE</scope>
    <source>
        <strain evidence="2">Isolate 1302-5</strain>
    </source>
</reference>
<accession>A0A7S4HN53</accession>
<feature type="compositionally biased region" description="Low complexity" evidence="1">
    <location>
        <begin position="524"/>
        <end position="545"/>
    </location>
</feature>
<organism evidence="2">
    <name type="scientific">Odontella aurita</name>
    <dbReference type="NCBI Taxonomy" id="265563"/>
    <lineage>
        <taxon>Eukaryota</taxon>
        <taxon>Sar</taxon>
        <taxon>Stramenopiles</taxon>
        <taxon>Ochrophyta</taxon>
        <taxon>Bacillariophyta</taxon>
        <taxon>Mediophyceae</taxon>
        <taxon>Biddulphiophycidae</taxon>
        <taxon>Eupodiscales</taxon>
        <taxon>Odontellaceae</taxon>
        <taxon>Odontella</taxon>
    </lineage>
</organism>
<feature type="region of interest" description="Disordered" evidence="1">
    <location>
        <begin position="681"/>
        <end position="707"/>
    </location>
</feature>
<feature type="region of interest" description="Disordered" evidence="1">
    <location>
        <begin position="167"/>
        <end position="278"/>
    </location>
</feature>
<evidence type="ECO:0000313" key="2">
    <source>
        <dbReference type="EMBL" id="CAE2204021.1"/>
    </source>
</evidence>
<dbReference type="AlphaFoldDB" id="A0A7S4HN53"/>
<proteinExistence type="predicted"/>
<evidence type="ECO:0000256" key="1">
    <source>
        <dbReference type="SAM" id="MobiDB-lite"/>
    </source>
</evidence>
<feature type="region of interest" description="Disordered" evidence="1">
    <location>
        <begin position="1"/>
        <end position="41"/>
    </location>
</feature>
<dbReference type="SUPFAM" id="SSF48403">
    <property type="entry name" value="Ankyrin repeat"/>
    <property type="match status" value="1"/>
</dbReference>
<protein>
    <submittedName>
        <fullName evidence="2">Uncharacterized protein</fullName>
    </submittedName>
</protein>
<feature type="region of interest" description="Disordered" evidence="1">
    <location>
        <begin position="345"/>
        <end position="383"/>
    </location>
</feature>
<dbReference type="Gene3D" id="1.25.40.20">
    <property type="entry name" value="Ankyrin repeat-containing domain"/>
    <property type="match status" value="1"/>
</dbReference>
<name>A0A7S4HN53_9STRA</name>